<dbReference type="EMBL" id="CP104311">
    <property type="protein sequence ID" value="WWF02603.1"/>
    <property type="molecule type" value="Genomic_DNA"/>
</dbReference>
<dbReference type="RefSeq" id="WP_277458156.1">
    <property type="nucleotide sequence ID" value="NZ_CP104311.1"/>
</dbReference>
<reference evidence="1 2" key="1">
    <citation type="submission" date="2022-09" db="EMBL/GenBank/DDBJ databases">
        <authorList>
            <person name="Giprobiosintez L."/>
        </authorList>
    </citation>
    <scope>NUCLEOTIDE SEQUENCE [LARGE SCALE GENOMIC DNA]</scope>
    <source>
        <strain evidence="2">VKPM-B-12549 (GBS-15)</strain>
    </source>
</reference>
<sequence length="100" mass="10649">MSDLVLLTLLAPPPLEDALVDWLLSTPGIQGFSSQVVSGHSSRTEGLSLQEQVSGRSRRIRFEAQIAAAGLAETLKALHADFRGSGVHYWVLPVQAVGGL</sequence>
<evidence type="ECO:0000313" key="1">
    <source>
        <dbReference type="EMBL" id="WWF02603.1"/>
    </source>
</evidence>
<dbReference type="InterPro" id="IPR015867">
    <property type="entry name" value="N-reg_PII/ATP_PRibTrfase_C"/>
</dbReference>
<protein>
    <submittedName>
        <fullName evidence="1">DUF3240 family protein</fullName>
    </submittedName>
</protein>
<name>A0ABZ2F7W7_METCP</name>
<proteinExistence type="predicted"/>
<dbReference type="Gene3D" id="3.30.70.120">
    <property type="match status" value="1"/>
</dbReference>
<gene>
    <name evidence="1" type="ORF">N4J17_03010</name>
</gene>
<accession>A0ABZ2F7W7</accession>
<dbReference type="InterPro" id="IPR021634">
    <property type="entry name" value="DUF3240"/>
</dbReference>
<dbReference type="Proteomes" id="UP001359308">
    <property type="component" value="Chromosome"/>
</dbReference>
<dbReference type="Pfam" id="PF11582">
    <property type="entry name" value="DUF3240"/>
    <property type="match status" value="1"/>
</dbReference>
<evidence type="ECO:0000313" key="2">
    <source>
        <dbReference type="Proteomes" id="UP001359308"/>
    </source>
</evidence>
<organism evidence="1 2">
    <name type="scientific">Methylococcus capsulatus</name>
    <dbReference type="NCBI Taxonomy" id="414"/>
    <lineage>
        <taxon>Bacteria</taxon>
        <taxon>Pseudomonadati</taxon>
        <taxon>Pseudomonadota</taxon>
        <taxon>Gammaproteobacteria</taxon>
        <taxon>Methylococcales</taxon>
        <taxon>Methylococcaceae</taxon>
        <taxon>Methylococcus</taxon>
    </lineage>
</organism>
<keyword evidence="2" id="KW-1185">Reference proteome</keyword>